<dbReference type="Proteomes" id="UP000199025">
    <property type="component" value="Unassembled WGS sequence"/>
</dbReference>
<name>A0A1I3LTQ1_9PSEU</name>
<proteinExistence type="predicted"/>
<protein>
    <submittedName>
        <fullName evidence="2">Uncharacterized protein</fullName>
    </submittedName>
</protein>
<reference evidence="2 3" key="1">
    <citation type="submission" date="2016-10" db="EMBL/GenBank/DDBJ databases">
        <authorList>
            <person name="de Groot N.N."/>
        </authorList>
    </citation>
    <scope>NUCLEOTIDE SEQUENCE [LARGE SCALE GENOMIC DNA]</scope>
    <source>
        <strain evidence="2 3">DSM 44468</strain>
    </source>
</reference>
<feature type="region of interest" description="Disordered" evidence="1">
    <location>
        <begin position="49"/>
        <end position="69"/>
    </location>
</feature>
<evidence type="ECO:0000313" key="2">
    <source>
        <dbReference type="EMBL" id="SFI88102.1"/>
    </source>
</evidence>
<keyword evidence="3" id="KW-1185">Reference proteome</keyword>
<dbReference type="AlphaFoldDB" id="A0A1I3LTQ1"/>
<dbReference type="RefSeq" id="WP_435156930.1">
    <property type="nucleotide sequence ID" value="NZ_CBDRCA010000021.1"/>
</dbReference>
<dbReference type="EMBL" id="FORP01000002">
    <property type="protein sequence ID" value="SFI88102.1"/>
    <property type="molecule type" value="Genomic_DNA"/>
</dbReference>
<organism evidence="2 3">
    <name type="scientific">Amycolatopsis sacchari</name>
    <dbReference type="NCBI Taxonomy" id="115433"/>
    <lineage>
        <taxon>Bacteria</taxon>
        <taxon>Bacillati</taxon>
        <taxon>Actinomycetota</taxon>
        <taxon>Actinomycetes</taxon>
        <taxon>Pseudonocardiales</taxon>
        <taxon>Pseudonocardiaceae</taxon>
        <taxon>Amycolatopsis</taxon>
    </lineage>
</organism>
<sequence>MPGIERVDTGNAISADGASLGAIHTHSEYLQEGSTSQYNMAVIVAGRPDLRVPYPPMPPAPVPQPPVRR</sequence>
<dbReference type="STRING" id="115433.SAMN05421835_10241"/>
<evidence type="ECO:0000256" key="1">
    <source>
        <dbReference type="SAM" id="MobiDB-lite"/>
    </source>
</evidence>
<feature type="compositionally biased region" description="Pro residues" evidence="1">
    <location>
        <begin position="53"/>
        <end position="69"/>
    </location>
</feature>
<gene>
    <name evidence="2" type="ORF">SAMN05421835_10241</name>
</gene>
<accession>A0A1I3LTQ1</accession>
<evidence type="ECO:0000313" key="3">
    <source>
        <dbReference type="Proteomes" id="UP000199025"/>
    </source>
</evidence>